<accession>A0ACC3SEI0</accession>
<comment type="caution">
    <text evidence="1">The sequence shown here is derived from an EMBL/GenBank/DDBJ whole genome shotgun (WGS) entry which is preliminary data.</text>
</comment>
<gene>
    <name evidence="1" type="ORF">M8818_004545</name>
</gene>
<evidence type="ECO:0000313" key="1">
    <source>
        <dbReference type="EMBL" id="KAK8206711.1"/>
    </source>
</evidence>
<protein>
    <submittedName>
        <fullName evidence="1">Uncharacterized protein</fullName>
    </submittedName>
</protein>
<dbReference type="EMBL" id="JAMKPW020000022">
    <property type="protein sequence ID" value="KAK8206711.1"/>
    <property type="molecule type" value="Genomic_DNA"/>
</dbReference>
<sequence length="940" mass="98092">MVSPQSFALHNFPRLVSPAMKLSVALAFAASAVTAAANVGDGYIGNLGCADEVHAPGSSSLPLAVRTLLLPYALLAAQHSFQIPSYPMPRKHGKRQRSRHDLGVVESVVPGHSRKDSVLDDILQKSQEKSAVHKAPGYFTKVKAWLQWWWSEWPMPQPVVSILNMLALFLYLCALKFVVQWVIANDYHTKILTHLWFPVGFLLADLTALQATESAAAAGAMGSPTTTISTWSTFTNFVTVYPTSTSAASATSYFYVGTNGTTSWFNGISPPSTFSEYVTETVLVTVYPEASVTSVSNTPAQLSATENAAATSFSSILFSYSSTSDDLTSTSTLTSFITLHLTERSTVTTVTKTSSSAIAGASFTGVSPNGWNSSSGAISAGATGVSFSTGAATTIIESLESASPSTSAIVHTTVYAPSTEKFTVTVTEHASTSTTAATSDSLITLSAESTSDVFVVAATATAGTTSERSAASAKTYTSEVSHNATAGGASRSAAPSVIVDHNHGTAVGGAETHSSLRGYGVPRISKGSGFQNATGNIAGSYGLSIAIAGTSTTASRLMRTVTASESLRQTPASSLAVIGATAAANSAHSTTILTSQTSHHAASSTSPEHVPTESTEKPVIGASTSGSNTFISRPSHNETSSTTCKTTAIVTNSTGSISKTATGTKPAMSLSLISSAAISATSTSLALSAYATGSTFTTKVIPLTTGGSNATTSSTVGSFTNTSTTIAPTPSVCGEHGNFTLNWDDEPSFDNSNENITDVSEAPPVFNPYHHLYFSNGYVYIPPPTDPFPPISEPRLVMFLTNETGASDNVDAGDLRPGEISAGKYASESAFWFNAYSAYLGCDNAGPGDCTMLISGYAYYDASPSDQVLVHQFNATLPPCPGMKNCTLSKVDFPAEFEGLSGIQVEAFKGNETKMWFMDNLSMGWYNNTCAAGLLRQRSQ</sequence>
<keyword evidence="2" id="KW-1185">Reference proteome</keyword>
<proteinExistence type="predicted"/>
<organism evidence="1 2">
    <name type="scientific">Zalaria obscura</name>
    <dbReference type="NCBI Taxonomy" id="2024903"/>
    <lineage>
        <taxon>Eukaryota</taxon>
        <taxon>Fungi</taxon>
        <taxon>Dikarya</taxon>
        <taxon>Ascomycota</taxon>
        <taxon>Pezizomycotina</taxon>
        <taxon>Dothideomycetes</taxon>
        <taxon>Dothideomycetidae</taxon>
        <taxon>Dothideales</taxon>
        <taxon>Zalariaceae</taxon>
        <taxon>Zalaria</taxon>
    </lineage>
</organism>
<evidence type="ECO:0000313" key="2">
    <source>
        <dbReference type="Proteomes" id="UP001320706"/>
    </source>
</evidence>
<dbReference type="Proteomes" id="UP001320706">
    <property type="component" value="Unassembled WGS sequence"/>
</dbReference>
<reference evidence="1" key="1">
    <citation type="submission" date="2024-02" db="EMBL/GenBank/DDBJ databases">
        <title>Metagenome Assembled Genome of Zalaria obscura JY119.</title>
        <authorList>
            <person name="Vighnesh L."/>
            <person name="Jagadeeshwari U."/>
            <person name="Venkata Ramana C."/>
            <person name="Sasikala C."/>
        </authorList>
    </citation>
    <scope>NUCLEOTIDE SEQUENCE</scope>
    <source>
        <strain evidence="1">JY119</strain>
    </source>
</reference>
<name>A0ACC3SEI0_9PEZI</name>